<evidence type="ECO:0000259" key="4">
    <source>
        <dbReference type="Pfam" id="PF00724"/>
    </source>
</evidence>
<proteinExistence type="inferred from homology"/>
<name>A0A7S7NW77_PALFE</name>
<reference evidence="5 6" key="1">
    <citation type="submission" date="2020-10" db="EMBL/GenBank/DDBJ databases">
        <title>Complete genome sequence of Paludibaculum fermentans P105T, a facultatively anaerobic acidobacterium capable of dissimilatory Fe(III) reduction.</title>
        <authorList>
            <person name="Dedysh S.N."/>
            <person name="Beletsky A.V."/>
            <person name="Kulichevskaya I.S."/>
            <person name="Mardanov A.V."/>
            <person name="Ravin N.V."/>
        </authorList>
    </citation>
    <scope>NUCLEOTIDE SEQUENCE [LARGE SCALE GENOMIC DNA]</scope>
    <source>
        <strain evidence="5 6">P105</strain>
    </source>
</reference>
<dbReference type="InterPro" id="IPR001155">
    <property type="entry name" value="OxRdtase_FMN_N"/>
</dbReference>
<dbReference type="PANTHER" id="PTHR22893:SF91">
    <property type="entry name" value="NADPH DEHYDROGENASE 2-RELATED"/>
    <property type="match status" value="1"/>
</dbReference>
<evidence type="ECO:0000256" key="2">
    <source>
        <dbReference type="ARBA" id="ARBA00005979"/>
    </source>
</evidence>
<dbReference type="SUPFAM" id="SSF51395">
    <property type="entry name" value="FMN-linked oxidoreductases"/>
    <property type="match status" value="1"/>
</dbReference>
<sequence>MVVADVGPRPPCVVQFEHGSAARGNRSTVPEQKGLFSPIVIGELELPNRIVMSPMTRIRAEEDCSPSERMVRYYAQRAAAGLIVTEGTHPSPMGRGYTYPPGLHTEEQAAGWRKVTDAVHDAGGRIFVQLMHAGRVSHSSLLPDHALPVAPSAIPIYGEIHAFDGKFPFETPRALETGEIPVVVEEYRLAAELSIAAGFDGVELHAATGYLPNQFQVTGSNHRTDGYGGSLEGRTRFTMEIMDALCGVRGANQVGIKIAPGFTVNDTYDEDPAQTYTYLAQRLNSYGLAYLHVGYDSGYARGTPPSFNPIDLIRSVYSGTLMAVGGFTKASGVAAIAAGRADIIAYGRPFISNPDLVERFKIDAPLTPWDVRTFYGGDDHGYTDYPVLSAE</sequence>
<dbReference type="InterPro" id="IPR045247">
    <property type="entry name" value="Oye-like"/>
</dbReference>
<dbReference type="CDD" id="cd02933">
    <property type="entry name" value="OYE_like_FMN"/>
    <property type="match status" value="1"/>
</dbReference>
<dbReference type="GO" id="GO:0010181">
    <property type="term" value="F:FMN binding"/>
    <property type="evidence" value="ECO:0007669"/>
    <property type="project" value="InterPro"/>
</dbReference>
<comment type="similarity">
    <text evidence="2">Belongs to the NADH:flavin oxidoreductase/NADH oxidase family.</text>
</comment>
<dbReference type="GO" id="GO:0016628">
    <property type="term" value="F:oxidoreductase activity, acting on the CH-CH group of donors, NAD or NADP as acceptor"/>
    <property type="evidence" value="ECO:0007669"/>
    <property type="project" value="UniProtKB-ARBA"/>
</dbReference>
<evidence type="ECO:0000256" key="1">
    <source>
        <dbReference type="ARBA" id="ARBA00001917"/>
    </source>
</evidence>
<evidence type="ECO:0000313" key="6">
    <source>
        <dbReference type="Proteomes" id="UP000593892"/>
    </source>
</evidence>
<dbReference type="Proteomes" id="UP000593892">
    <property type="component" value="Chromosome"/>
</dbReference>
<evidence type="ECO:0000256" key="3">
    <source>
        <dbReference type="ARBA" id="ARBA00023002"/>
    </source>
</evidence>
<accession>A0A7S7NW77</accession>
<keyword evidence="3" id="KW-0560">Oxidoreductase</keyword>
<dbReference type="EMBL" id="CP063849">
    <property type="protein sequence ID" value="QOY90913.1"/>
    <property type="molecule type" value="Genomic_DNA"/>
</dbReference>
<dbReference type="Pfam" id="PF00724">
    <property type="entry name" value="Oxidored_FMN"/>
    <property type="match status" value="1"/>
</dbReference>
<gene>
    <name evidence="5" type="ORF">IRI77_13490</name>
</gene>
<feature type="domain" description="NADH:flavin oxidoreductase/NADH oxidase N-terminal" evidence="4">
    <location>
        <begin position="35"/>
        <end position="362"/>
    </location>
</feature>
<dbReference type="InterPro" id="IPR013785">
    <property type="entry name" value="Aldolase_TIM"/>
</dbReference>
<dbReference type="GO" id="GO:0005829">
    <property type="term" value="C:cytosol"/>
    <property type="evidence" value="ECO:0007669"/>
    <property type="project" value="UniProtKB-ARBA"/>
</dbReference>
<dbReference type="PANTHER" id="PTHR22893">
    <property type="entry name" value="NADH OXIDOREDUCTASE-RELATED"/>
    <property type="match status" value="1"/>
</dbReference>
<protein>
    <submittedName>
        <fullName evidence="5">Alkene reductase</fullName>
    </submittedName>
</protein>
<dbReference type="KEGG" id="pfer:IRI77_13490"/>
<organism evidence="5 6">
    <name type="scientific">Paludibaculum fermentans</name>
    <dbReference type="NCBI Taxonomy" id="1473598"/>
    <lineage>
        <taxon>Bacteria</taxon>
        <taxon>Pseudomonadati</taxon>
        <taxon>Acidobacteriota</taxon>
        <taxon>Terriglobia</taxon>
        <taxon>Bryobacterales</taxon>
        <taxon>Bryobacteraceae</taxon>
        <taxon>Paludibaculum</taxon>
    </lineage>
</organism>
<dbReference type="Gene3D" id="3.20.20.70">
    <property type="entry name" value="Aldolase class I"/>
    <property type="match status" value="1"/>
</dbReference>
<keyword evidence="6" id="KW-1185">Reference proteome</keyword>
<comment type="cofactor">
    <cofactor evidence="1">
        <name>FMN</name>
        <dbReference type="ChEBI" id="CHEBI:58210"/>
    </cofactor>
</comment>
<evidence type="ECO:0000313" key="5">
    <source>
        <dbReference type="EMBL" id="QOY90913.1"/>
    </source>
</evidence>
<dbReference type="AlphaFoldDB" id="A0A7S7NW77"/>
<dbReference type="FunFam" id="3.20.20.70:FF:000059">
    <property type="entry name" value="N-ethylmaleimide reductase, FMN-linked"/>
    <property type="match status" value="1"/>
</dbReference>